<evidence type="ECO:0000256" key="12">
    <source>
        <dbReference type="ARBA" id="ARBA00054855"/>
    </source>
</evidence>
<keyword evidence="8 13" id="KW-1278">Translocase</keyword>
<comment type="caution">
    <text evidence="15">The sequence shown here is derived from an EMBL/GenBank/DDBJ whole genome shotgun (WGS) entry which is preliminary data.</text>
</comment>
<dbReference type="Pfam" id="PF22919">
    <property type="entry name" value="ATP-synt_VA_C"/>
    <property type="match status" value="1"/>
</dbReference>
<dbReference type="InterPro" id="IPR031686">
    <property type="entry name" value="ATP-synth_a_Xtn"/>
</dbReference>
<keyword evidence="5 13" id="KW-0547">Nucleotide-binding</keyword>
<dbReference type="InterPro" id="IPR003593">
    <property type="entry name" value="AAA+_ATPase"/>
</dbReference>
<keyword evidence="7 13" id="KW-0067">ATP-binding</keyword>
<organism evidence="15 16">
    <name type="scientific">Mobilisporobacter senegalensis</name>
    <dbReference type="NCBI Taxonomy" id="1329262"/>
    <lineage>
        <taxon>Bacteria</taxon>
        <taxon>Bacillati</taxon>
        <taxon>Bacillota</taxon>
        <taxon>Clostridia</taxon>
        <taxon>Lachnospirales</taxon>
        <taxon>Lachnospiraceae</taxon>
        <taxon>Mobilisporobacter</taxon>
    </lineage>
</organism>
<dbReference type="EC" id="7.1.2.2" evidence="2 13"/>
<evidence type="ECO:0000313" key="15">
    <source>
        <dbReference type="EMBL" id="ROR25692.1"/>
    </source>
</evidence>
<evidence type="ECO:0000256" key="5">
    <source>
        <dbReference type="ARBA" id="ARBA00022741"/>
    </source>
</evidence>
<name>A0A3N1XKV2_9FIRM</name>
<dbReference type="CDD" id="cd18111">
    <property type="entry name" value="ATP-synt_V_A-type_alpha_C"/>
    <property type="match status" value="1"/>
</dbReference>
<feature type="binding site" evidence="13">
    <location>
        <begin position="250"/>
        <end position="257"/>
    </location>
    <ligand>
        <name>ATP</name>
        <dbReference type="ChEBI" id="CHEBI:30616"/>
    </ligand>
</feature>
<protein>
    <recommendedName>
        <fullName evidence="3 13">V-type ATP synthase alpha chain</fullName>
        <ecNumber evidence="2 13">7.1.2.2</ecNumber>
    </recommendedName>
    <alternativeName>
        <fullName evidence="11 13">V-ATPase subunit A</fullName>
    </alternativeName>
</protein>
<dbReference type="HAMAP" id="MF_00309">
    <property type="entry name" value="ATP_synth_A_arch"/>
    <property type="match status" value="1"/>
</dbReference>
<reference evidence="15 16" key="1">
    <citation type="submission" date="2018-11" db="EMBL/GenBank/DDBJ databases">
        <title>Genomic Encyclopedia of Type Strains, Phase IV (KMG-IV): sequencing the most valuable type-strain genomes for metagenomic binning, comparative biology and taxonomic classification.</title>
        <authorList>
            <person name="Goeker M."/>
        </authorList>
    </citation>
    <scope>NUCLEOTIDE SEQUENCE [LARGE SCALE GENOMIC DNA]</scope>
    <source>
        <strain evidence="15 16">DSM 26537</strain>
    </source>
</reference>
<keyword evidence="10 13" id="KW-0066">ATP synthesis</keyword>
<evidence type="ECO:0000256" key="6">
    <source>
        <dbReference type="ARBA" id="ARBA00022781"/>
    </source>
</evidence>
<dbReference type="Gene3D" id="3.40.50.300">
    <property type="entry name" value="P-loop containing nucleotide triphosphate hydrolases"/>
    <property type="match status" value="1"/>
</dbReference>
<evidence type="ECO:0000256" key="11">
    <source>
        <dbReference type="ARBA" id="ARBA00031719"/>
    </source>
</evidence>
<dbReference type="FunFam" id="2.40.50.100:FF:000008">
    <property type="entry name" value="V-type proton ATPase catalytic subunit A"/>
    <property type="match status" value="1"/>
</dbReference>
<dbReference type="FunFam" id="2.40.30.20:FF:000002">
    <property type="entry name" value="V-type proton ATPase catalytic subunit A"/>
    <property type="match status" value="1"/>
</dbReference>
<dbReference type="GO" id="GO:0046933">
    <property type="term" value="F:proton-transporting ATP synthase activity, rotational mechanism"/>
    <property type="evidence" value="ECO:0007669"/>
    <property type="project" value="UniProtKB-UniRule"/>
</dbReference>
<evidence type="ECO:0000256" key="2">
    <source>
        <dbReference type="ARBA" id="ARBA00012473"/>
    </source>
</evidence>
<comment type="catalytic activity">
    <reaction evidence="13">
        <text>ATP + H2O + 4 H(+)(in) = ADP + phosphate + 5 H(+)(out)</text>
        <dbReference type="Rhea" id="RHEA:57720"/>
        <dbReference type="ChEBI" id="CHEBI:15377"/>
        <dbReference type="ChEBI" id="CHEBI:15378"/>
        <dbReference type="ChEBI" id="CHEBI:30616"/>
        <dbReference type="ChEBI" id="CHEBI:43474"/>
        <dbReference type="ChEBI" id="CHEBI:456216"/>
        <dbReference type="EC" id="7.1.2.2"/>
    </reaction>
</comment>
<evidence type="ECO:0000256" key="7">
    <source>
        <dbReference type="ARBA" id="ARBA00022840"/>
    </source>
</evidence>
<evidence type="ECO:0000256" key="1">
    <source>
        <dbReference type="ARBA" id="ARBA00008936"/>
    </source>
</evidence>
<dbReference type="SMART" id="SM00382">
    <property type="entry name" value="AAA"/>
    <property type="match status" value="1"/>
</dbReference>
<dbReference type="Pfam" id="PF16886">
    <property type="entry name" value="ATP-synt_ab_Xtn"/>
    <property type="match status" value="1"/>
</dbReference>
<dbReference type="FunFam" id="3.40.50.300:FF:000675">
    <property type="entry name" value="V-type ATP synthase alpha chain"/>
    <property type="match status" value="1"/>
</dbReference>
<dbReference type="SUPFAM" id="SSF52540">
    <property type="entry name" value="P-loop containing nucleoside triphosphate hydrolases"/>
    <property type="match status" value="1"/>
</dbReference>
<sequence>MAPILYLIAKTKEAGEKGMSKGTIKKVAGPLVIAEGMRDANMFDVVRVSDQRLIGEIIEIHGDKASVQVYEETSGLGPGEPVESTGAPLSVELGPGLIGSIFDGIQRPLEEIMNATGSNLTRGVEIPSLKRDTKWHFVPNVKDGDIVESGDIIGEVLETEIVRHKIMIPYGIKGTITSINEGDFTIEETIGVVTGQDGTTKNITMMQKWPVRVGRPYKEKLSPDMPLITGQRVIDTLFPIAKGGVAAVPGPFGSGKTVVQHQLAKWAESDIVVYIGCGERGNEMTDVLNEFPELKDPKTGHSLMERTVLIANTSDMPVAAREASIYVGITIAEYFRDMGYSVALMADSTSRWAEALREMSGRLEEMPGEEGYPAYLGSRLAQFYERAGRVISLGADGREGALSVIGAVSPPGGDISEPVSQATLRIVKVFWGLDSNLAYRRHFPAINWLTSYSLYVDNMSNWFNNNVKDNWMDLRLRIMHLLHDESELDEIVKLVGMDALSSSDRLKLEAARSIREDFLHQDAFHEVDTYTDLEKQHKMMELVLNFYDISSKALPKGVTVDELVKLPVRERIGRFKYVQNDKTQKEFQDIIDSLHREIEALSQKEDS</sequence>
<comment type="similarity">
    <text evidence="1 13">Belongs to the ATPase alpha/beta chains family.</text>
</comment>
<dbReference type="InterPro" id="IPR000194">
    <property type="entry name" value="ATPase_F1/V1/A1_a/bsu_nucl-bd"/>
</dbReference>
<dbReference type="Gene3D" id="1.10.1140.10">
    <property type="entry name" value="Bovine Mitochondrial F1-atpase, Atp Synthase Beta Chain, Chain D, domain 3"/>
    <property type="match status" value="1"/>
</dbReference>
<keyword evidence="4 13" id="KW-0813">Transport</keyword>
<proteinExistence type="inferred from homology"/>
<dbReference type="GO" id="GO:0042777">
    <property type="term" value="P:proton motive force-driven plasma membrane ATP synthesis"/>
    <property type="evidence" value="ECO:0007669"/>
    <property type="project" value="UniProtKB-UniRule"/>
</dbReference>
<dbReference type="SUPFAM" id="SSF47917">
    <property type="entry name" value="C-terminal domain of alpha and beta subunits of F1 ATP synthase"/>
    <property type="match status" value="1"/>
</dbReference>
<comment type="function">
    <text evidence="12 13">Produces ATP from ADP in the presence of a proton gradient across the membrane. The V-type alpha chain is a catalytic subunit.</text>
</comment>
<evidence type="ECO:0000256" key="4">
    <source>
        <dbReference type="ARBA" id="ARBA00022448"/>
    </source>
</evidence>
<dbReference type="Pfam" id="PF00006">
    <property type="entry name" value="ATP-synt_ab"/>
    <property type="match status" value="1"/>
</dbReference>
<dbReference type="GO" id="GO:0046961">
    <property type="term" value="F:proton-transporting ATPase activity, rotational mechanism"/>
    <property type="evidence" value="ECO:0007669"/>
    <property type="project" value="InterPro"/>
</dbReference>
<dbReference type="InterPro" id="IPR027417">
    <property type="entry name" value="P-loop_NTPase"/>
</dbReference>
<evidence type="ECO:0000256" key="8">
    <source>
        <dbReference type="ARBA" id="ARBA00022967"/>
    </source>
</evidence>
<evidence type="ECO:0000259" key="14">
    <source>
        <dbReference type="SMART" id="SM00382"/>
    </source>
</evidence>
<keyword evidence="9 13" id="KW-0406">Ion transport</keyword>
<dbReference type="PANTHER" id="PTHR43607:SF1">
    <property type="entry name" value="H(+)-TRANSPORTING TWO-SECTOR ATPASE"/>
    <property type="match status" value="1"/>
</dbReference>
<evidence type="ECO:0000256" key="13">
    <source>
        <dbReference type="HAMAP-Rule" id="MF_00309"/>
    </source>
</evidence>
<accession>A0A3N1XKV2</accession>
<feature type="domain" description="AAA+ ATPase" evidence="14">
    <location>
        <begin position="242"/>
        <end position="430"/>
    </location>
</feature>
<dbReference type="CDD" id="cd01134">
    <property type="entry name" value="V_A-ATPase_A"/>
    <property type="match status" value="1"/>
</dbReference>
<dbReference type="InterPro" id="IPR023366">
    <property type="entry name" value="ATP_synth_asu-like_sf"/>
</dbReference>
<evidence type="ECO:0000256" key="3">
    <source>
        <dbReference type="ARBA" id="ARBA00018003"/>
    </source>
</evidence>
<dbReference type="SUPFAM" id="SSF50615">
    <property type="entry name" value="N-terminal domain of alpha and beta subunits of F1 ATP synthase"/>
    <property type="match status" value="1"/>
</dbReference>
<dbReference type="InterPro" id="IPR022878">
    <property type="entry name" value="V-ATPase_asu"/>
</dbReference>
<dbReference type="Proteomes" id="UP000273083">
    <property type="component" value="Unassembled WGS sequence"/>
</dbReference>
<dbReference type="Gene3D" id="2.40.30.20">
    <property type="match status" value="1"/>
</dbReference>
<dbReference type="NCBIfam" id="NF003220">
    <property type="entry name" value="PRK04192.1"/>
    <property type="match status" value="1"/>
</dbReference>
<evidence type="ECO:0000313" key="16">
    <source>
        <dbReference type="Proteomes" id="UP000273083"/>
    </source>
</evidence>
<dbReference type="EMBL" id="RJVG01000010">
    <property type="protein sequence ID" value="ROR25692.1"/>
    <property type="molecule type" value="Genomic_DNA"/>
</dbReference>
<evidence type="ECO:0000256" key="9">
    <source>
        <dbReference type="ARBA" id="ARBA00023065"/>
    </source>
</evidence>
<dbReference type="CDD" id="cd18119">
    <property type="entry name" value="ATP-synt_V_A-type_alpha_N"/>
    <property type="match status" value="1"/>
</dbReference>
<evidence type="ECO:0000256" key="10">
    <source>
        <dbReference type="ARBA" id="ARBA00023310"/>
    </source>
</evidence>
<keyword evidence="16" id="KW-1185">Reference proteome</keyword>
<dbReference type="PANTHER" id="PTHR43607">
    <property type="entry name" value="V-TYPE PROTON ATPASE CATALYTIC SUBUNIT A"/>
    <property type="match status" value="1"/>
</dbReference>
<gene>
    <name evidence="13" type="primary">atpA</name>
    <name evidence="15" type="ORF">EDD66_11048</name>
</gene>
<dbReference type="PROSITE" id="PS00152">
    <property type="entry name" value="ATPASE_ALPHA_BETA"/>
    <property type="match status" value="1"/>
</dbReference>
<dbReference type="InterPro" id="IPR055190">
    <property type="entry name" value="ATP-synt_VA_C"/>
</dbReference>
<dbReference type="Pfam" id="PF02874">
    <property type="entry name" value="ATP-synt_ab_N"/>
    <property type="match status" value="1"/>
</dbReference>
<keyword evidence="6 13" id="KW-0375">Hydrogen ion transport</keyword>
<dbReference type="InterPro" id="IPR024034">
    <property type="entry name" value="ATPase_F1/V1_b/a_C"/>
</dbReference>
<dbReference type="Gene3D" id="2.40.50.100">
    <property type="match status" value="1"/>
</dbReference>
<dbReference type="AlphaFoldDB" id="A0A3N1XKV2"/>
<dbReference type="GO" id="GO:0005524">
    <property type="term" value="F:ATP binding"/>
    <property type="evidence" value="ECO:0007669"/>
    <property type="project" value="UniProtKB-UniRule"/>
</dbReference>
<dbReference type="InterPro" id="IPR004100">
    <property type="entry name" value="ATPase_F1/V1/A1_a/bsu_N"/>
</dbReference>
<dbReference type="GO" id="GO:0045259">
    <property type="term" value="C:proton-transporting ATP synthase complex"/>
    <property type="evidence" value="ECO:0007669"/>
    <property type="project" value="UniProtKB-ARBA"/>
</dbReference>
<dbReference type="InterPro" id="IPR036121">
    <property type="entry name" value="ATPase_F1/V1/A1_a/bsu_N_sf"/>
</dbReference>
<dbReference type="InterPro" id="IPR020003">
    <property type="entry name" value="ATPase_a/bsu_AS"/>
</dbReference>